<dbReference type="PROSITE" id="PS00741">
    <property type="entry name" value="DH_1"/>
    <property type="match status" value="1"/>
</dbReference>
<dbReference type="Pfam" id="PF16614">
    <property type="entry name" value="RhoGEF67_u2"/>
    <property type="match status" value="1"/>
</dbReference>
<dbReference type="Pfam" id="PF00621">
    <property type="entry name" value="RhoGEF"/>
    <property type="match status" value="1"/>
</dbReference>
<evidence type="ECO:0000313" key="12">
    <source>
        <dbReference type="Ensembl" id="ENSAOCP00000058795.1"/>
    </source>
</evidence>
<dbReference type="InterPro" id="IPR001452">
    <property type="entry name" value="SH3_domain"/>
</dbReference>
<keyword evidence="3" id="KW-0040">ANK repeat</keyword>
<evidence type="ECO:0000313" key="13">
    <source>
        <dbReference type="Proteomes" id="UP001501940"/>
    </source>
</evidence>
<evidence type="ECO:0000259" key="11">
    <source>
        <dbReference type="PROSITE" id="PS50021"/>
    </source>
</evidence>
<dbReference type="Pfam" id="PF16615">
    <property type="entry name" value="RhoGEF67_u1"/>
    <property type="match status" value="1"/>
</dbReference>
<dbReference type="CDD" id="cd00160">
    <property type="entry name" value="RhoGEF"/>
    <property type="match status" value="1"/>
</dbReference>
<name>A0AAQ5Z4Z9_AMPOC</name>
<evidence type="ECO:0000256" key="8">
    <source>
        <dbReference type="SAM" id="MobiDB-lite"/>
    </source>
</evidence>
<dbReference type="PANTHER" id="PTHR46026">
    <property type="entry name" value="RHO-TYPE GUANINE NUCLEOTIDE EXCHANGE FACTOR, ISOFORM F"/>
    <property type="match status" value="1"/>
</dbReference>
<sequence>MNSAEQTVTWLITLGVLESPKKSISDPEAFLQTSLQDGAVLCRLLERLRPGTVDKFFQEPRSDSECQRNIAEFIKGCGAFAVEPFEVNDLLQGLNFTKVLNSLVSLNKATEGVPGNSVCVPRSSTLRIKSFDSLNTQSRSSKLLQPQYRSLDMSEDRGCGQLLVKARFPFQQTNEDELSFSKGDIINVSRQEDGGWWEGSLNGKTGWFPSNYVRELKGSGGCSSYCLRYCVLQNILEAENEYSRELQSLLGSYLRSLHPTDRLSSVDIGHIQGNLEEISTFQQMLVQSLEEHTKSNQQRIGGFFLSLMPQTKLIYVAYCSNHPSAVNVLTQHSEELGEYMESKGASSPGILTLTTSLSKPFTRLERYPTLLKELDRHMEDQHPDRGDLHAAMTAFKSLAAQCQDVRKKKDLELQILTEPIRNWEGDDIKTLGPVLHMSHATRRTPQISHNLVICNRMPLSGMLISRIEDGENLRNAFEISGGQCERMQVACNTQQDLQDWLDLLTKHTHTPTAHTHSYKPQSICHTLPSHPVSPTRHSESRGGSSGHTYHTLPHPSSFGMGHSSSPMWGPLEQPSTPKPWSLSCLRPAPPLRPSAALCYKEDMSKSPKNMKKLLPKRKPERKPSEEDFTVRKSTAALEEDAQILKVIEAYCTSAKTRQTLNSSKHARTHMLFPEEEKIIVEETRSNGQTVVEESAFNLISPHPSFLVLYSFLVLSLFLQDNKRMKRTLEEEQRARKELERIVRRVLKNMNDPTWDETNL</sequence>
<dbReference type="InterPro" id="IPR011993">
    <property type="entry name" value="PH-like_dom_sf"/>
</dbReference>
<comment type="function">
    <text evidence="4">Induces bone resorption, acting probably through a signaling cascade which results in the secretion of factor(s) enhancing osteoclast formation and activity.</text>
</comment>
<dbReference type="Gene3D" id="2.30.30.40">
    <property type="entry name" value="SH3 Domains"/>
    <property type="match status" value="1"/>
</dbReference>
<dbReference type="Proteomes" id="UP001501940">
    <property type="component" value="Chromosome 24"/>
</dbReference>
<keyword evidence="1 6" id="KW-0728">SH3 domain</keyword>
<dbReference type="InterPro" id="IPR032409">
    <property type="entry name" value="GEF6/7_CC"/>
</dbReference>
<proteinExistence type="predicted"/>
<evidence type="ECO:0000256" key="6">
    <source>
        <dbReference type="PROSITE-ProRule" id="PRU00192"/>
    </source>
</evidence>
<dbReference type="GO" id="GO:0005737">
    <property type="term" value="C:cytoplasm"/>
    <property type="evidence" value="ECO:0007669"/>
    <property type="project" value="TreeGrafter"/>
</dbReference>
<dbReference type="SMART" id="SM00033">
    <property type="entry name" value="CH"/>
    <property type="match status" value="1"/>
</dbReference>
<feature type="region of interest" description="Disordered" evidence="8">
    <location>
        <begin position="606"/>
        <end position="629"/>
    </location>
</feature>
<dbReference type="Pfam" id="PF00018">
    <property type="entry name" value="SH3_1"/>
    <property type="match status" value="1"/>
</dbReference>
<evidence type="ECO:0000256" key="1">
    <source>
        <dbReference type="ARBA" id="ARBA00022443"/>
    </source>
</evidence>
<dbReference type="CDD" id="cd11877">
    <property type="entry name" value="SH3_PIX"/>
    <property type="match status" value="1"/>
</dbReference>
<dbReference type="PROSITE" id="PS50010">
    <property type="entry name" value="DH_2"/>
    <property type="match status" value="1"/>
</dbReference>
<organism evidence="12 13">
    <name type="scientific">Amphiprion ocellaris</name>
    <name type="common">Clown anemonefish</name>
    <dbReference type="NCBI Taxonomy" id="80972"/>
    <lineage>
        <taxon>Eukaryota</taxon>
        <taxon>Metazoa</taxon>
        <taxon>Chordata</taxon>
        <taxon>Craniata</taxon>
        <taxon>Vertebrata</taxon>
        <taxon>Euteleostomi</taxon>
        <taxon>Actinopterygii</taxon>
        <taxon>Neopterygii</taxon>
        <taxon>Teleostei</taxon>
        <taxon>Neoteleostei</taxon>
        <taxon>Acanthomorphata</taxon>
        <taxon>Ovalentaria</taxon>
        <taxon>Pomacentridae</taxon>
        <taxon>Amphiprion</taxon>
    </lineage>
</organism>
<dbReference type="SUPFAM" id="SSF48065">
    <property type="entry name" value="DBL homology domain (DH-domain)"/>
    <property type="match status" value="1"/>
</dbReference>
<dbReference type="InterPro" id="IPR036028">
    <property type="entry name" value="SH3-like_dom_sf"/>
</dbReference>
<dbReference type="Gene3D" id="1.10.418.10">
    <property type="entry name" value="Calponin-like domain"/>
    <property type="match status" value="1"/>
</dbReference>
<keyword evidence="7" id="KW-0175">Coiled coil</keyword>
<evidence type="ECO:0000256" key="7">
    <source>
        <dbReference type="SAM" id="Coils"/>
    </source>
</evidence>
<evidence type="ECO:0000256" key="5">
    <source>
        <dbReference type="ARBA" id="ARBA00040640"/>
    </source>
</evidence>
<dbReference type="PROSITE" id="PS50021">
    <property type="entry name" value="CH"/>
    <property type="match status" value="1"/>
</dbReference>
<feature type="domain" description="Calponin-homology (CH)" evidence="11">
    <location>
        <begin position="1"/>
        <end position="111"/>
    </location>
</feature>
<feature type="coiled-coil region" evidence="7">
    <location>
        <begin position="721"/>
        <end position="748"/>
    </location>
</feature>
<dbReference type="Gene3D" id="1.20.5.390">
    <property type="entry name" value="L1 transposable element, trimerization domain"/>
    <property type="match status" value="1"/>
</dbReference>
<evidence type="ECO:0000256" key="3">
    <source>
        <dbReference type="ARBA" id="ARBA00023043"/>
    </source>
</evidence>
<protein>
    <recommendedName>
        <fullName evidence="5">Osteoclast-stimulating factor 1</fullName>
    </recommendedName>
</protein>
<reference evidence="12" key="3">
    <citation type="submission" date="2025-09" db="UniProtKB">
        <authorList>
            <consortium name="Ensembl"/>
        </authorList>
    </citation>
    <scope>IDENTIFICATION</scope>
</reference>
<dbReference type="Gene3D" id="2.30.29.30">
    <property type="entry name" value="Pleckstrin-homology domain (PH domain)/Phosphotyrosine-binding domain (PTB)"/>
    <property type="match status" value="1"/>
</dbReference>
<evidence type="ECO:0000259" key="9">
    <source>
        <dbReference type="PROSITE" id="PS50002"/>
    </source>
</evidence>
<dbReference type="InterPro" id="IPR000219">
    <property type="entry name" value="DH_dom"/>
</dbReference>
<dbReference type="InterPro" id="IPR001331">
    <property type="entry name" value="GDS_CDC24_CS"/>
</dbReference>
<dbReference type="PANTHER" id="PTHR46026:SF3">
    <property type="entry name" value="RHO GUANINE NUCLEOTIDE EXCHANGE FACTOR 7"/>
    <property type="match status" value="1"/>
</dbReference>
<dbReference type="GO" id="GO:0035556">
    <property type="term" value="P:intracellular signal transduction"/>
    <property type="evidence" value="ECO:0007669"/>
    <property type="project" value="InterPro"/>
</dbReference>
<dbReference type="PRINTS" id="PR00452">
    <property type="entry name" value="SH3DOMAIN"/>
</dbReference>
<dbReference type="SUPFAM" id="SSF50729">
    <property type="entry name" value="PH domain-like"/>
    <property type="match status" value="1"/>
</dbReference>
<keyword evidence="13" id="KW-1185">Reference proteome</keyword>
<dbReference type="InterPro" id="IPR036872">
    <property type="entry name" value="CH_dom_sf"/>
</dbReference>
<dbReference type="GO" id="GO:0030032">
    <property type="term" value="P:lamellipodium assembly"/>
    <property type="evidence" value="ECO:0007669"/>
    <property type="project" value="TreeGrafter"/>
</dbReference>
<dbReference type="AlphaFoldDB" id="A0AAQ5Z4Z9"/>
<dbReference type="Gene3D" id="1.20.900.10">
    <property type="entry name" value="Dbl homology (DH) domain"/>
    <property type="match status" value="1"/>
</dbReference>
<feature type="compositionally biased region" description="Basic residues" evidence="8">
    <location>
        <begin position="608"/>
        <end position="620"/>
    </location>
</feature>
<dbReference type="SUPFAM" id="SSF50044">
    <property type="entry name" value="SH3-domain"/>
    <property type="match status" value="1"/>
</dbReference>
<evidence type="ECO:0000256" key="2">
    <source>
        <dbReference type="ARBA" id="ARBA00022658"/>
    </source>
</evidence>
<dbReference type="InterPro" id="IPR035899">
    <property type="entry name" value="DBL_dom_sf"/>
</dbReference>
<accession>A0AAQ5Z4Z9</accession>
<feature type="domain" description="SH3" evidence="9">
    <location>
        <begin position="159"/>
        <end position="218"/>
    </location>
</feature>
<dbReference type="PROSITE" id="PS50002">
    <property type="entry name" value="SH3"/>
    <property type="match status" value="1"/>
</dbReference>
<feature type="domain" description="DH" evidence="10">
    <location>
        <begin position="227"/>
        <end position="405"/>
    </location>
</feature>
<dbReference type="Pfam" id="PF16523">
    <property type="entry name" value="betaPIX_CC"/>
    <property type="match status" value="1"/>
</dbReference>
<dbReference type="Ensembl" id="ENSAOCT00000050211.1">
    <property type="protein sequence ID" value="ENSAOCP00000058795.1"/>
    <property type="gene ID" value="ENSAOCG00000003511.2"/>
</dbReference>
<feature type="region of interest" description="Disordered" evidence="8">
    <location>
        <begin position="511"/>
        <end position="573"/>
    </location>
</feature>
<dbReference type="InterPro" id="IPR001715">
    <property type="entry name" value="CH_dom"/>
</dbReference>
<reference evidence="12" key="2">
    <citation type="submission" date="2025-08" db="UniProtKB">
        <authorList>
            <consortium name="Ensembl"/>
        </authorList>
    </citation>
    <scope>IDENTIFICATION</scope>
</reference>
<dbReference type="GO" id="GO:0005085">
    <property type="term" value="F:guanyl-nucleotide exchange factor activity"/>
    <property type="evidence" value="ECO:0007669"/>
    <property type="project" value="UniProtKB-KW"/>
</dbReference>
<reference evidence="12 13" key="1">
    <citation type="submission" date="2022-01" db="EMBL/GenBank/DDBJ databases">
        <title>A chromosome-scale genome assembly of the false clownfish, Amphiprion ocellaris.</title>
        <authorList>
            <person name="Ryu T."/>
        </authorList>
    </citation>
    <scope>NUCLEOTIDE SEQUENCE [LARGE SCALE GENOMIC DNA]</scope>
</reference>
<dbReference type="FunFam" id="2.30.30.40:FF:000072">
    <property type="entry name" value="Unconventional Myosin IB"/>
    <property type="match status" value="1"/>
</dbReference>
<dbReference type="GeneTree" id="ENSGT00940000155360"/>
<keyword evidence="2" id="KW-0344">Guanine-nucleotide releasing factor</keyword>
<evidence type="ECO:0000259" key="10">
    <source>
        <dbReference type="PROSITE" id="PS50010"/>
    </source>
</evidence>
<dbReference type="Pfam" id="PF00307">
    <property type="entry name" value="CH"/>
    <property type="match status" value="1"/>
</dbReference>
<dbReference type="SMART" id="SM00326">
    <property type="entry name" value="SH3"/>
    <property type="match status" value="1"/>
</dbReference>
<evidence type="ECO:0000256" key="4">
    <source>
        <dbReference type="ARBA" id="ARBA00037432"/>
    </source>
</evidence>
<dbReference type="SMART" id="SM00325">
    <property type="entry name" value="RhoGEF"/>
    <property type="match status" value="1"/>
</dbReference>
<dbReference type="GO" id="GO:0030027">
    <property type="term" value="C:lamellipodium"/>
    <property type="evidence" value="ECO:0007669"/>
    <property type="project" value="TreeGrafter"/>
</dbReference>
<dbReference type="FunFam" id="1.20.900.10:FF:000016">
    <property type="entry name" value="Rho guanine nucleotide exchange factor 6"/>
    <property type="match status" value="1"/>
</dbReference>
<dbReference type="SUPFAM" id="SSF47576">
    <property type="entry name" value="Calponin-homology domain, CH-domain"/>
    <property type="match status" value="1"/>
</dbReference>